<dbReference type="AlphaFoldDB" id="X5KU61"/>
<evidence type="ECO:0000259" key="5">
    <source>
        <dbReference type="Pfam" id="PF04542"/>
    </source>
</evidence>
<evidence type="ECO:0000313" key="9">
    <source>
        <dbReference type="EMBL" id="OPB52422.1"/>
    </source>
</evidence>
<gene>
    <name evidence="7" type="ORF">AYC66_13870</name>
    <name evidence="9" type="ORF">BAY09_14815</name>
    <name evidence="8" type="ORF">CMU51_13515</name>
</gene>
<dbReference type="InterPro" id="IPR013324">
    <property type="entry name" value="RNA_pol_sigma_r3/r4-like"/>
</dbReference>
<dbReference type="EMBL" id="MAHS01000003">
    <property type="protein sequence ID" value="OPB52422.1"/>
    <property type="molecule type" value="Genomic_DNA"/>
</dbReference>
<sequence>MSSLENEFLDRLEKHKGVIFKISKMYMDNTEDQSDLFQEITYQAWKSYTSFEGKSEFSTWLYRIALNTAIVFLRTEKKRSFIRNEEINHIRTTYEDYNHEQEEQLKKMYNAIHQLNSLDKALIFYYLEDYSGKEIAKQTGLSEVNIRVRLNRAKAKLKELLD</sequence>
<dbReference type="InterPro" id="IPR036388">
    <property type="entry name" value="WH-like_DNA-bd_sf"/>
</dbReference>
<dbReference type="RefSeq" id="WP_029729094.1">
    <property type="nucleotide sequence ID" value="NZ_BQKS01000004.1"/>
</dbReference>
<dbReference type="InterPro" id="IPR039425">
    <property type="entry name" value="RNA_pol_sigma-70-like"/>
</dbReference>
<dbReference type="Gene3D" id="1.10.1740.10">
    <property type="match status" value="1"/>
</dbReference>
<accession>X5KU61</accession>
<dbReference type="InterPro" id="IPR013325">
    <property type="entry name" value="RNA_pol_sigma_r2"/>
</dbReference>
<dbReference type="PANTHER" id="PTHR43133:SF45">
    <property type="entry name" value="RNA POLYMERASE ECF-TYPE SIGMA FACTOR"/>
    <property type="match status" value="1"/>
</dbReference>
<dbReference type="GO" id="GO:0003677">
    <property type="term" value="F:DNA binding"/>
    <property type="evidence" value="ECO:0007669"/>
    <property type="project" value="InterPro"/>
</dbReference>
<evidence type="ECO:0000313" key="8">
    <source>
        <dbReference type="EMBL" id="MDV3665074.1"/>
    </source>
</evidence>
<feature type="domain" description="RNA polymerase sigma-70 region 2" evidence="5">
    <location>
        <begin position="13"/>
        <end position="78"/>
    </location>
</feature>
<dbReference type="EMBL" id="NWGY01000013">
    <property type="protein sequence ID" value="MDV3665074.1"/>
    <property type="molecule type" value="Genomic_DNA"/>
</dbReference>
<dbReference type="GO" id="GO:0006352">
    <property type="term" value="P:DNA-templated transcription initiation"/>
    <property type="evidence" value="ECO:0007669"/>
    <property type="project" value="InterPro"/>
</dbReference>
<evidence type="ECO:0000313" key="7">
    <source>
        <dbReference type="EMBL" id="AQX51699.1"/>
    </source>
</evidence>
<organism evidence="9">
    <name type="scientific">Elizabethkingia anophelis</name>
    <dbReference type="NCBI Taxonomy" id="1117645"/>
    <lineage>
        <taxon>Bacteria</taxon>
        <taxon>Pseudomonadati</taxon>
        <taxon>Bacteroidota</taxon>
        <taxon>Flavobacteriia</taxon>
        <taxon>Flavobacteriales</taxon>
        <taxon>Weeksellaceae</taxon>
        <taxon>Elizabethkingia</taxon>
    </lineage>
</organism>
<evidence type="ECO:0000313" key="10">
    <source>
        <dbReference type="Proteomes" id="UP000189738"/>
    </source>
</evidence>
<dbReference type="InterPro" id="IPR013249">
    <property type="entry name" value="RNA_pol_sigma70_r4_t2"/>
</dbReference>
<reference evidence="8" key="3">
    <citation type="submission" date="2023-02" db="EMBL/GenBank/DDBJ databases">
        <title>Elizabethkingia anophelis draft genomes.</title>
        <authorList>
            <person name="Nicholson A.C."/>
            <person name="Whitney A.M."/>
            <person name="Humrighouse B.W."/>
            <person name="Villarma A."/>
            <person name="Bell M."/>
            <person name="Mcquiston J."/>
        </authorList>
    </citation>
    <scope>NUCLEOTIDE SEQUENCE</scope>
    <source>
        <strain evidence="8">B4955</strain>
    </source>
</reference>
<dbReference type="Proteomes" id="UP001189000">
    <property type="component" value="Unassembled WGS sequence"/>
</dbReference>
<dbReference type="SUPFAM" id="SSF88946">
    <property type="entry name" value="Sigma2 domain of RNA polymerase sigma factors"/>
    <property type="match status" value="1"/>
</dbReference>
<dbReference type="InterPro" id="IPR014284">
    <property type="entry name" value="RNA_pol_sigma-70_dom"/>
</dbReference>
<dbReference type="Pfam" id="PF04542">
    <property type="entry name" value="Sigma70_r2"/>
    <property type="match status" value="1"/>
</dbReference>
<evidence type="ECO:0000256" key="2">
    <source>
        <dbReference type="ARBA" id="ARBA00023015"/>
    </source>
</evidence>
<proteinExistence type="inferred from homology"/>
<name>X5KU61_9FLAO</name>
<dbReference type="OrthoDB" id="9780326at2"/>
<dbReference type="InterPro" id="IPR007627">
    <property type="entry name" value="RNA_pol_sigma70_r2"/>
</dbReference>
<dbReference type="SUPFAM" id="SSF88659">
    <property type="entry name" value="Sigma3 and sigma4 domains of RNA polymerase sigma factors"/>
    <property type="match status" value="1"/>
</dbReference>
<protein>
    <submittedName>
        <fullName evidence="9">RNA polymerase subunit sigma-70</fullName>
    </submittedName>
    <submittedName>
        <fullName evidence="8">Sigma-70 family RNA polymerase sigma factor</fullName>
    </submittedName>
</protein>
<comment type="similarity">
    <text evidence="1">Belongs to the sigma-70 factor family. ECF subfamily.</text>
</comment>
<dbReference type="Gene3D" id="1.10.10.10">
    <property type="entry name" value="Winged helix-like DNA-binding domain superfamily/Winged helix DNA-binding domain"/>
    <property type="match status" value="1"/>
</dbReference>
<dbReference type="NCBIfam" id="TIGR02937">
    <property type="entry name" value="sigma70-ECF"/>
    <property type="match status" value="1"/>
</dbReference>
<feature type="domain" description="RNA polymerase sigma factor 70 region 4 type 2" evidence="6">
    <location>
        <begin position="108"/>
        <end position="157"/>
    </location>
</feature>
<evidence type="ECO:0000256" key="4">
    <source>
        <dbReference type="ARBA" id="ARBA00023163"/>
    </source>
</evidence>
<evidence type="ECO:0000256" key="1">
    <source>
        <dbReference type="ARBA" id="ARBA00010641"/>
    </source>
</evidence>
<dbReference type="PANTHER" id="PTHR43133">
    <property type="entry name" value="RNA POLYMERASE ECF-TYPE SIGMA FACTO"/>
    <property type="match status" value="1"/>
</dbReference>
<dbReference type="Pfam" id="PF08281">
    <property type="entry name" value="Sigma70_r4_2"/>
    <property type="match status" value="1"/>
</dbReference>
<dbReference type="EMBL" id="CP014339">
    <property type="protein sequence ID" value="AQX51699.1"/>
    <property type="molecule type" value="Genomic_DNA"/>
</dbReference>
<dbReference type="GO" id="GO:0016987">
    <property type="term" value="F:sigma factor activity"/>
    <property type="evidence" value="ECO:0007669"/>
    <property type="project" value="UniProtKB-KW"/>
</dbReference>
<keyword evidence="4" id="KW-0804">Transcription</keyword>
<dbReference type="Proteomes" id="UP000189738">
    <property type="component" value="Chromosome"/>
</dbReference>
<evidence type="ECO:0000256" key="3">
    <source>
        <dbReference type="ARBA" id="ARBA00023082"/>
    </source>
</evidence>
<reference evidence="7 10" key="1">
    <citation type="submission" date="2016-02" db="EMBL/GenBank/DDBJ databases">
        <authorList>
            <person name="Nicholson A.C."/>
            <person name="Humrighouse B.W."/>
            <person name="Loparev V."/>
            <person name="Emery B."/>
            <person name="Graziano J."/>
            <person name="McQuiston J.R."/>
        </authorList>
    </citation>
    <scope>NUCLEOTIDE SEQUENCE [LARGE SCALE GENOMIC DNA]</scope>
    <source>
        <strain evidence="7 10">E6809</strain>
    </source>
</reference>
<evidence type="ECO:0000259" key="6">
    <source>
        <dbReference type="Pfam" id="PF08281"/>
    </source>
</evidence>
<keyword evidence="3" id="KW-0731">Sigma factor</keyword>
<reference evidence="9" key="2">
    <citation type="submission" date="2016-06" db="EMBL/GenBank/DDBJ databases">
        <authorList>
            <person name="Nicholson A.C."/>
        </authorList>
    </citation>
    <scope>NUCLEOTIDE SEQUENCE [LARGE SCALE GENOMIC DNA]</scope>
    <source>
        <strain evidence="9">E6809</strain>
    </source>
</reference>
<keyword evidence="2" id="KW-0805">Transcription regulation</keyword>